<gene>
    <name evidence="3" type="ORF">FDENT_13044</name>
</gene>
<evidence type="ECO:0000313" key="3">
    <source>
        <dbReference type="EMBL" id="KAF5663810.1"/>
    </source>
</evidence>
<keyword evidence="2" id="KW-0472">Membrane</keyword>
<keyword evidence="2" id="KW-0812">Transmembrane</keyword>
<reference evidence="3 4" key="1">
    <citation type="submission" date="2020-05" db="EMBL/GenBank/DDBJ databases">
        <title>Identification and distribution of gene clusters putatively required for synthesis of sphingolipid metabolism inhibitors in phylogenetically diverse species of the filamentous fungus Fusarium.</title>
        <authorList>
            <person name="Kim H.-S."/>
            <person name="Busman M."/>
            <person name="Brown D.W."/>
            <person name="Divon H."/>
            <person name="Uhlig S."/>
            <person name="Proctor R.H."/>
        </authorList>
    </citation>
    <scope>NUCLEOTIDE SEQUENCE [LARGE SCALE GENOMIC DNA]</scope>
    <source>
        <strain evidence="3 4">NRRL 25311</strain>
    </source>
</reference>
<evidence type="ECO:0000256" key="1">
    <source>
        <dbReference type="SAM" id="MobiDB-lite"/>
    </source>
</evidence>
<dbReference type="AlphaFoldDB" id="A0A8H5T718"/>
<feature type="region of interest" description="Disordered" evidence="1">
    <location>
        <begin position="1"/>
        <end position="34"/>
    </location>
</feature>
<evidence type="ECO:0000313" key="4">
    <source>
        <dbReference type="Proteomes" id="UP000562682"/>
    </source>
</evidence>
<keyword evidence="4" id="KW-1185">Reference proteome</keyword>
<dbReference type="Proteomes" id="UP000562682">
    <property type="component" value="Unassembled WGS sequence"/>
</dbReference>
<evidence type="ECO:0000256" key="2">
    <source>
        <dbReference type="SAM" id="Phobius"/>
    </source>
</evidence>
<protein>
    <submittedName>
        <fullName evidence="3">Uncharacterized protein</fullName>
    </submittedName>
</protein>
<organism evidence="3 4">
    <name type="scientific">Fusarium denticulatum</name>
    <dbReference type="NCBI Taxonomy" id="48507"/>
    <lineage>
        <taxon>Eukaryota</taxon>
        <taxon>Fungi</taxon>
        <taxon>Dikarya</taxon>
        <taxon>Ascomycota</taxon>
        <taxon>Pezizomycotina</taxon>
        <taxon>Sordariomycetes</taxon>
        <taxon>Hypocreomycetidae</taxon>
        <taxon>Hypocreales</taxon>
        <taxon>Nectriaceae</taxon>
        <taxon>Fusarium</taxon>
        <taxon>Fusarium fujikuroi species complex</taxon>
    </lineage>
</organism>
<name>A0A8H5T718_9HYPO</name>
<comment type="caution">
    <text evidence="3">The sequence shown here is derived from an EMBL/GenBank/DDBJ whole genome shotgun (WGS) entry which is preliminary data.</text>
</comment>
<keyword evidence="2" id="KW-1133">Transmembrane helix</keyword>
<feature type="transmembrane region" description="Helical" evidence="2">
    <location>
        <begin position="68"/>
        <end position="88"/>
    </location>
</feature>
<sequence>MQMTSFPNRDRERKGPDGFGGSVNGLGDPNGRELKNPPDILLRIFANLEEATAVQVQLKRQDELSGKLRSGPLISISIIIIIIIIITTTEDSAY</sequence>
<dbReference type="EMBL" id="JAAOAK010000481">
    <property type="protein sequence ID" value="KAF5663810.1"/>
    <property type="molecule type" value="Genomic_DNA"/>
</dbReference>
<proteinExistence type="predicted"/>
<accession>A0A8H5T718</accession>